<sequence>MEDTTTHNQIISLDLDTKPDHNQDLLLPPDTKRIKLSSTNIAHQSSLKSRLIDQNNPDLRPESVESISVSMDLRDDELRIPINLDIISGNIHLTDRFEWEIRELNNSPEDFVEVHVNDLGLAGEFKTAITHSIQEHIATYVKSLTLVERESTVKRHVASVVRPVVAVESLYPIENLNVLFVILYPFKESKWLPPIRTIMMRGVGRPLTAPSRTITTRDGGMDWESMGLHDSMIDGVWNCGNCGCPDQIAIDRWKGLGGKDTLCGECGQNHKYVCLVGSSATLPSYADVAPFLRVNPKKGLFFFDSSDRPCPLKLEFIGITEKKAIKRLQLTNEICYDKAMKQLDNKQQIIIFVHFRSDTTKLLRISKKLVLSEMKLENTCREDWPHARF</sequence>
<keyword evidence="3" id="KW-0347">Helicase</keyword>
<protein>
    <submittedName>
        <fullName evidence="5">Uncharacterized protein</fullName>
    </submittedName>
</protein>
<evidence type="ECO:0000256" key="3">
    <source>
        <dbReference type="ARBA" id="ARBA00022806"/>
    </source>
</evidence>
<dbReference type="GO" id="GO:0003678">
    <property type="term" value="F:DNA helicase activity"/>
    <property type="evidence" value="ECO:0007669"/>
    <property type="project" value="TreeGrafter"/>
</dbReference>
<evidence type="ECO:0000313" key="5">
    <source>
        <dbReference type="EMBL" id="KNE92918.1"/>
    </source>
</evidence>
<dbReference type="InterPro" id="IPR050474">
    <property type="entry name" value="Hel308_SKI2-like"/>
</dbReference>
<evidence type="ECO:0000256" key="2">
    <source>
        <dbReference type="ARBA" id="ARBA00022801"/>
    </source>
</evidence>
<evidence type="ECO:0000256" key="1">
    <source>
        <dbReference type="ARBA" id="ARBA00022741"/>
    </source>
</evidence>
<keyword evidence="2" id="KW-0378">Hydrolase</keyword>
<dbReference type="InterPro" id="IPR006939">
    <property type="entry name" value="SNF5"/>
</dbReference>
<evidence type="ECO:0000313" key="6">
    <source>
        <dbReference type="Proteomes" id="UP000054564"/>
    </source>
</evidence>
<dbReference type="EMBL" id="AJIL01000150">
    <property type="protein sequence ID" value="KNE92918.1"/>
    <property type="molecule type" value="Genomic_DNA"/>
</dbReference>
<comment type="caution">
    <text evidence="5">The sequence shown here is derived from an EMBL/GenBank/DDBJ whole genome shotgun (WGS) entry which is preliminary data.</text>
</comment>
<dbReference type="Proteomes" id="UP000054564">
    <property type="component" value="Unassembled WGS sequence"/>
</dbReference>
<gene>
    <name evidence="5" type="ORF">PSTG_13707</name>
</gene>
<organism evidence="5 6">
    <name type="scientific">Puccinia striiformis f. sp. tritici PST-78</name>
    <dbReference type="NCBI Taxonomy" id="1165861"/>
    <lineage>
        <taxon>Eukaryota</taxon>
        <taxon>Fungi</taxon>
        <taxon>Dikarya</taxon>
        <taxon>Basidiomycota</taxon>
        <taxon>Pucciniomycotina</taxon>
        <taxon>Pucciniomycetes</taxon>
        <taxon>Pucciniales</taxon>
        <taxon>Pucciniaceae</taxon>
        <taxon>Puccinia</taxon>
    </lineage>
</organism>
<dbReference type="GO" id="GO:0005524">
    <property type="term" value="F:ATP binding"/>
    <property type="evidence" value="ECO:0007669"/>
    <property type="project" value="UniProtKB-KW"/>
</dbReference>
<accession>A0A0L0V0W6</accession>
<dbReference type="AlphaFoldDB" id="A0A0L0V0W6"/>
<keyword evidence="4" id="KW-0067">ATP-binding</keyword>
<dbReference type="GO" id="GO:0016787">
    <property type="term" value="F:hydrolase activity"/>
    <property type="evidence" value="ECO:0007669"/>
    <property type="project" value="UniProtKB-KW"/>
</dbReference>
<keyword evidence="1" id="KW-0547">Nucleotide-binding</keyword>
<keyword evidence="6" id="KW-1185">Reference proteome</keyword>
<reference evidence="6" key="1">
    <citation type="submission" date="2014-03" db="EMBL/GenBank/DDBJ databases">
        <title>The Genome Sequence of Puccinia striiformis f. sp. tritici PST-78.</title>
        <authorList>
            <consortium name="The Broad Institute Genome Sequencing Platform"/>
            <person name="Cuomo C."/>
            <person name="Hulbert S."/>
            <person name="Chen X."/>
            <person name="Walker B."/>
            <person name="Young S.K."/>
            <person name="Zeng Q."/>
            <person name="Gargeya S."/>
            <person name="Fitzgerald M."/>
            <person name="Haas B."/>
            <person name="Abouelleil A."/>
            <person name="Alvarado L."/>
            <person name="Arachchi H.M."/>
            <person name="Berlin A.M."/>
            <person name="Chapman S.B."/>
            <person name="Goldberg J."/>
            <person name="Griggs A."/>
            <person name="Gujja S."/>
            <person name="Hansen M."/>
            <person name="Howarth C."/>
            <person name="Imamovic A."/>
            <person name="Larimer J."/>
            <person name="McCowan C."/>
            <person name="Montmayeur A."/>
            <person name="Murphy C."/>
            <person name="Neiman D."/>
            <person name="Pearson M."/>
            <person name="Priest M."/>
            <person name="Roberts A."/>
            <person name="Saif S."/>
            <person name="Shea T."/>
            <person name="Sisk P."/>
            <person name="Sykes S."/>
            <person name="Wortman J."/>
            <person name="Nusbaum C."/>
            <person name="Birren B."/>
        </authorList>
    </citation>
    <scope>NUCLEOTIDE SEQUENCE [LARGE SCALE GENOMIC DNA]</scope>
    <source>
        <strain evidence="6">race PST-78</strain>
    </source>
</reference>
<dbReference type="PANTHER" id="PTHR47961">
    <property type="entry name" value="DNA POLYMERASE THETA, PUTATIVE (AFU_ORTHOLOGUE AFUA_1G05260)-RELATED"/>
    <property type="match status" value="1"/>
</dbReference>
<dbReference type="Pfam" id="PF04855">
    <property type="entry name" value="SNF5"/>
    <property type="match status" value="1"/>
</dbReference>
<dbReference type="GO" id="GO:0006338">
    <property type="term" value="P:chromatin remodeling"/>
    <property type="evidence" value="ECO:0007669"/>
    <property type="project" value="InterPro"/>
</dbReference>
<dbReference type="GO" id="GO:0000712">
    <property type="term" value="P:resolution of meiotic recombination intermediates"/>
    <property type="evidence" value="ECO:0007669"/>
    <property type="project" value="TreeGrafter"/>
</dbReference>
<name>A0A0L0V0W6_9BASI</name>
<dbReference type="STRING" id="1165861.A0A0L0V0W6"/>
<evidence type="ECO:0000256" key="4">
    <source>
        <dbReference type="ARBA" id="ARBA00022840"/>
    </source>
</evidence>
<dbReference type="Gene3D" id="3.40.50.300">
    <property type="entry name" value="P-loop containing nucleotide triphosphate hydrolases"/>
    <property type="match status" value="2"/>
</dbReference>
<proteinExistence type="predicted"/>
<dbReference type="InterPro" id="IPR027417">
    <property type="entry name" value="P-loop_NTPase"/>
</dbReference>
<dbReference type="GO" id="GO:0000228">
    <property type="term" value="C:nuclear chromosome"/>
    <property type="evidence" value="ECO:0007669"/>
    <property type="project" value="InterPro"/>
</dbReference>
<dbReference type="PANTHER" id="PTHR47961:SF4">
    <property type="entry name" value="ACTIVATING SIGNAL COINTEGRATOR 1 COMPLEX SUBUNIT 3"/>
    <property type="match status" value="1"/>
</dbReference>